<reference evidence="1 2" key="1">
    <citation type="submission" date="2024-11" db="EMBL/GenBank/DDBJ databases">
        <title>A near-complete genome assembly of Cinchona calisaya.</title>
        <authorList>
            <person name="Lian D.C."/>
            <person name="Zhao X.W."/>
            <person name="Wei L."/>
        </authorList>
    </citation>
    <scope>NUCLEOTIDE SEQUENCE [LARGE SCALE GENOMIC DNA]</scope>
    <source>
        <tissue evidence="1">Nenye</tissue>
    </source>
</reference>
<name>A0ABD3A4E3_9GENT</name>
<evidence type="ECO:0000313" key="1">
    <source>
        <dbReference type="EMBL" id="KAL3526073.1"/>
    </source>
</evidence>
<evidence type="ECO:0000313" key="2">
    <source>
        <dbReference type="Proteomes" id="UP001630127"/>
    </source>
</evidence>
<organism evidence="1 2">
    <name type="scientific">Cinchona calisaya</name>
    <dbReference type="NCBI Taxonomy" id="153742"/>
    <lineage>
        <taxon>Eukaryota</taxon>
        <taxon>Viridiplantae</taxon>
        <taxon>Streptophyta</taxon>
        <taxon>Embryophyta</taxon>
        <taxon>Tracheophyta</taxon>
        <taxon>Spermatophyta</taxon>
        <taxon>Magnoliopsida</taxon>
        <taxon>eudicotyledons</taxon>
        <taxon>Gunneridae</taxon>
        <taxon>Pentapetalae</taxon>
        <taxon>asterids</taxon>
        <taxon>lamiids</taxon>
        <taxon>Gentianales</taxon>
        <taxon>Rubiaceae</taxon>
        <taxon>Cinchonoideae</taxon>
        <taxon>Cinchoneae</taxon>
        <taxon>Cinchona</taxon>
    </lineage>
</organism>
<dbReference type="Proteomes" id="UP001630127">
    <property type="component" value="Unassembled WGS sequence"/>
</dbReference>
<protein>
    <submittedName>
        <fullName evidence="1">Uncharacterized protein</fullName>
    </submittedName>
</protein>
<comment type="caution">
    <text evidence="1">The sequence shown here is derived from an EMBL/GenBank/DDBJ whole genome shotgun (WGS) entry which is preliminary data.</text>
</comment>
<gene>
    <name evidence="1" type="ORF">ACH5RR_014445</name>
</gene>
<sequence>MFVYERCHPRGDVINSHVFWELSSGRTDPSNITTRADEPSEINPSEQISTYLTCISQLAIDNAHADLVPSCIPSPCLSQTEHQPQWLLRLQKEQPNSSFLANVRREPVNYGSVLLFLVRITIAHELIEHPINFSFDDAYREERKSDLASTPSSSSP</sequence>
<proteinExistence type="predicted"/>
<dbReference type="AlphaFoldDB" id="A0ABD3A4E3"/>
<keyword evidence="2" id="KW-1185">Reference proteome</keyword>
<accession>A0ABD3A4E3</accession>
<dbReference type="EMBL" id="JBJUIK010000006">
    <property type="protein sequence ID" value="KAL3526073.1"/>
    <property type="molecule type" value="Genomic_DNA"/>
</dbReference>